<accession>A0A0N5C6B4</accession>
<keyword evidence="1" id="KW-1185">Reference proteome</keyword>
<organism evidence="1 2">
    <name type="scientific">Strongyloides papillosus</name>
    <name type="common">Intestinal threadworm</name>
    <dbReference type="NCBI Taxonomy" id="174720"/>
    <lineage>
        <taxon>Eukaryota</taxon>
        <taxon>Metazoa</taxon>
        <taxon>Ecdysozoa</taxon>
        <taxon>Nematoda</taxon>
        <taxon>Chromadorea</taxon>
        <taxon>Rhabditida</taxon>
        <taxon>Tylenchina</taxon>
        <taxon>Panagrolaimomorpha</taxon>
        <taxon>Strongyloidoidea</taxon>
        <taxon>Strongyloididae</taxon>
        <taxon>Strongyloides</taxon>
    </lineage>
</organism>
<sequence length="57" mass="6495">KYITNLLSTFILCESTLSILHTDECVIQREKSPGAKGLKYDYIISTCFHTSRRVSNV</sequence>
<dbReference type="WBParaSite" id="SPAL_0001348500.1">
    <property type="protein sequence ID" value="SPAL_0001348500.1"/>
    <property type="gene ID" value="SPAL_0001348500"/>
</dbReference>
<proteinExistence type="predicted"/>
<evidence type="ECO:0000313" key="1">
    <source>
        <dbReference type="Proteomes" id="UP000046392"/>
    </source>
</evidence>
<dbReference type="Proteomes" id="UP000046392">
    <property type="component" value="Unplaced"/>
</dbReference>
<name>A0A0N5C6B4_STREA</name>
<reference evidence="2" key="1">
    <citation type="submission" date="2017-02" db="UniProtKB">
        <authorList>
            <consortium name="WormBaseParasite"/>
        </authorList>
    </citation>
    <scope>IDENTIFICATION</scope>
</reference>
<evidence type="ECO:0000313" key="2">
    <source>
        <dbReference type="WBParaSite" id="SPAL_0001348500.1"/>
    </source>
</evidence>
<protein>
    <submittedName>
        <fullName evidence="2">Ovule protein</fullName>
    </submittedName>
</protein>
<dbReference type="AlphaFoldDB" id="A0A0N5C6B4"/>